<organism evidence="1 2">
    <name type="scientific">Aeribacillus pallidus</name>
    <dbReference type="NCBI Taxonomy" id="33936"/>
    <lineage>
        <taxon>Bacteria</taxon>
        <taxon>Bacillati</taxon>
        <taxon>Bacillota</taxon>
        <taxon>Bacilli</taxon>
        <taxon>Bacillales</taxon>
        <taxon>Bacillaceae</taxon>
        <taxon>Aeribacillus</taxon>
    </lineage>
</organism>
<dbReference type="CDD" id="cd00565">
    <property type="entry name" value="Ubl_ThiS"/>
    <property type="match status" value="1"/>
</dbReference>
<dbReference type="InterPro" id="IPR010035">
    <property type="entry name" value="Thi_S"/>
</dbReference>
<protein>
    <submittedName>
        <fullName evidence="1">Thiamine biosynthesis protein ThiS</fullName>
    </submittedName>
</protein>
<evidence type="ECO:0000313" key="2">
    <source>
        <dbReference type="Proteomes" id="UP000076476"/>
    </source>
</evidence>
<dbReference type="STRING" id="33936.AZI98_06660"/>
<comment type="caution">
    <text evidence="1">The sequence shown here is derived from an EMBL/GenBank/DDBJ whole genome shotgun (WGS) entry which is preliminary data.</text>
</comment>
<dbReference type="OrthoDB" id="9798559at2"/>
<dbReference type="PANTHER" id="PTHR34472:SF1">
    <property type="entry name" value="SULFUR CARRIER PROTEIN THIS"/>
    <property type="match status" value="1"/>
</dbReference>
<proteinExistence type="predicted"/>
<dbReference type="Proteomes" id="UP000076476">
    <property type="component" value="Unassembled WGS sequence"/>
</dbReference>
<dbReference type="InterPro" id="IPR016155">
    <property type="entry name" value="Mopterin_synth/thiamin_S_b"/>
</dbReference>
<dbReference type="NCBIfam" id="TIGR01683">
    <property type="entry name" value="thiS"/>
    <property type="match status" value="1"/>
</dbReference>
<sequence>MKLRINGQQMEVENSVRNIEDLLNFFQLQERIVVVERNGEIVSKEQYSIQTLNDGDQIEIVHFVGGG</sequence>
<dbReference type="EMBL" id="LWBR01000014">
    <property type="protein sequence ID" value="KZN96799.1"/>
    <property type="molecule type" value="Genomic_DNA"/>
</dbReference>
<dbReference type="PANTHER" id="PTHR34472">
    <property type="entry name" value="SULFUR CARRIER PROTEIN THIS"/>
    <property type="match status" value="1"/>
</dbReference>
<keyword evidence="2" id="KW-1185">Reference proteome</keyword>
<dbReference type="InterPro" id="IPR012675">
    <property type="entry name" value="Beta-grasp_dom_sf"/>
</dbReference>
<gene>
    <name evidence="1" type="ORF">AZI98_06660</name>
</gene>
<reference evidence="1 2" key="1">
    <citation type="submission" date="2016-04" db="EMBL/GenBank/DDBJ databases">
        <title>Draft genome sequence of Aeribacillus pallidus 8m3 from petroleum reservoir.</title>
        <authorList>
            <person name="Poltaraus A.B."/>
            <person name="Nazina T.N."/>
            <person name="Tourova T.P."/>
            <person name="Malakho S.M."/>
            <person name="Korshunova A.V."/>
            <person name="Sokolova D.S."/>
        </authorList>
    </citation>
    <scope>NUCLEOTIDE SEQUENCE [LARGE SCALE GENOMIC DNA]</scope>
    <source>
        <strain evidence="1 2">8m3</strain>
    </source>
</reference>
<dbReference type="InterPro" id="IPR003749">
    <property type="entry name" value="ThiS/MoaD-like"/>
</dbReference>
<accession>A0A165Y7A9</accession>
<name>A0A165Y7A9_9BACI</name>
<evidence type="ECO:0000313" key="1">
    <source>
        <dbReference type="EMBL" id="KZN96799.1"/>
    </source>
</evidence>
<dbReference type="AlphaFoldDB" id="A0A165Y7A9"/>
<dbReference type="SUPFAM" id="SSF54285">
    <property type="entry name" value="MoaD/ThiS"/>
    <property type="match status" value="1"/>
</dbReference>
<dbReference type="Pfam" id="PF02597">
    <property type="entry name" value="ThiS"/>
    <property type="match status" value="1"/>
</dbReference>
<dbReference type="RefSeq" id="WP_063387503.1">
    <property type="nucleotide sequence ID" value="NZ_LWBR01000014.1"/>
</dbReference>
<dbReference type="Gene3D" id="3.10.20.30">
    <property type="match status" value="1"/>
</dbReference>